<feature type="compositionally biased region" description="Gly residues" evidence="2">
    <location>
        <begin position="12"/>
        <end position="22"/>
    </location>
</feature>
<keyword evidence="5" id="KW-1185">Reference proteome</keyword>
<organism evidence="4 5">
    <name type="scientific">Kitasatospora aburaviensis</name>
    <dbReference type="NCBI Taxonomy" id="67265"/>
    <lineage>
        <taxon>Bacteria</taxon>
        <taxon>Bacillati</taxon>
        <taxon>Actinomycetota</taxon>
        <taxon>Actinomycetes</taxon>
        <taxon>Kitasatosporales</taxon>
        <taxon>Streptomycetaceae</taxon>
        <taxon>Kitasatospora</taxon>
    </lineage>
</organism>
<dbReference type="RefSeq" id="WP_380236820.1">
    <property type="nucleotide sequence ID" value="NZ_BAAAVH010000048.1"/>
</dbReference>
<dbReference type="Pfam" id="PF01642">
    <property type="entry name" value="MM_CoA_mutase"/>
    <property type="match status" value="2"/>
</dbReference>
<dbReference type="Gene3D" id="3.20.20.240">
    <property type="entry name" value="Methylmalonyl-CoA mutase"/>
    <property type="match status" value="2"/>
</dbReference>
<reference evidence="5" key="1">
    <citation type="journal article" date="2019" name="Int. J. Syst. Evol. Microbiol.">
        <title>The Global Catalogue of Microorganisms (GCM) 10K type strain sequencing project: providing services to taxonomists for standard genome sequencing and annotation.</title>
        <authorList>
            <consortium name="The Broad Institute Genomics Platform"/>
            <consortium name="The Broad Institute Genome Sequencing Center for Infectious Disease"/>
            <person name="Wu L."/>
            <person name="Ma J."/>
        </authorList>
    </citation>
    <scope>NUCLEOTIDE SEQUENCE [LARGE SCALE GENOMIC DNA]</scope>
    <source>
        <strain evidence="5">CGMCC 4.1469</strain>
    </source>
</reference>
<dbReference type="InterPro" id="IPR016176">
    <property type="entry name" value="Cbl-dep_enz_cat"/>
</dbReference>
<name>A0ABW1F4U4_9ACTN</name>
<accession>A0ABW1F4U4</accession>
<feature type="domain" description="Methylmalonyl-CoA mutase alpha/beta chain catalytic" evidence="3">
    <location>
        <begin position="19"/>
        <end position="290"/>
    </location>
</feature>
<evidence type="ECO:0000313" key="4">
    <source>
        <dbReference type="EMBL" id="MFC5889357.1"/>
    </source>
</evidence>
<evidence type="ECO:0000256" key="1">
    <source>
        <dbReference type="ARBA" id="ARBA00011870"/>
    </source>
</evidence>
<protein>
    <submittedName>
        <fullName evidence="4">Methylmalonyl-CoA mutase family protein</fullName>
    </submittedName>
</protein>
<evidence type="ECO:0000313" key="5">
    <source>
        <dbReference type="Proteomes" id="UP001596067"/>
    </source>
</evidence>
<dbReference type="PANTHER" id="PTHR48101">
    <property type="entry name" value="METHYLMALONYL-COA MUTASE, MITOCHONDRIAL-RELATED"/>
    <property type="match status" value="1"/>
</dbReference>
<gene>
    <name evidence="4" type="ORF">ACFP0N_30740</name>
</gene>
<dbReference type="SUPFAM" id="SSF51703">
    <property type="entry name" value="Cobalamin (vitamin B12)-dependent enzymes"/>
    <property type="match status" value="1"/>
</dbReference>
<dbReference type="PANTHER" id="PTHR48101:SF1">
    <property type="entry name" value="METHYLMALONYL-COA MUTASE, LARGE SUBUNIT"/>
    <property type="match status" value="1"/>
</dbReference>
<comment type="caution">
    <text evidence="4">The sequence shown here is derived from an EMBL/GenBank/DDBJ whole genome shotgun (WGS) entry which is preliminary data.</text>
</comment>
<feature type="domain" description="Methylmalonyl-CoA mutase alpha/beta chain catalytic" evidence="3">
    <location>
        <begin position="294"/>
        <end position="414"/>
    </location>
</feature>
<dbReference type="Proteomes" id="UP001596067">
    <property type="component" value="Unassembled WGS sequence"/>
</dbReference>
<feature type="region of interest" description="Disordered" evidence="2">
    <location>
        <begin position="1"/>
        <end position="47"/>
    </location>
</feature>
<dbReference type="InterPro" id="IPR006099">
    <property type="entry name" value="MeMalonylCoA_mutase_a/b_cat"/>
</dbReference>
<evidence type="ECO:0000259" key="3">
    <source>
        <dbReference type="Pfam" id="PF01642"/>
    </source>
</evidence>
<evidence type="ECO:0000256" key="2">
    <source>
        <dbReference type="SAM" id="MobiDB-lite"/>
    </source>
</evidence>
<sequence>MDIDAQHVTRGAGSGQPLGPGGLPRIRAVHASTPTGRPRTARPYAGPGSVVEANARFRQLVADGATDLSVAFDLPSRAGHDSDAPIAAGEVGRTGIAVDSIDDMRVLLGGLPLAEVSTSLRLGAPGAAPFLLLCQLVGEEQGVAADRLTGAIRSDVLEECVTRGTHLFPPGPSRRLLADTFRYCAAEVPRWDAVSVSGRALADAGASPAQELAFTLATGIEYVRAAVAAGIDVTDFAPRLSFLFAEPAALAEERAKYRAAHRIWARVMHEEFGARDPGALLPRLGIGTAGAPADELETAALDLLGEVERHGGAAGAAARGFQEREIGRHAHRTGRVDEGGPYEAARIDPAIEARQAERLCKLRALRDSSRTGDALVRLQEAAGGTANVLHPMKEALAAYATVGEVCAALREVWGTSAPAV</sequence>
<proteinExistence type="predicted"/>
<comment type="subunit">
    <text evidence="1">Heterodimer of an alpha and a beta chain.</text>
</comment>
<dbReference type="EMBL" id="JBHSOD010000055">
    <property type="protein sequence ID" value="MFC5889357.1"/>
    <property type="molecule type" value="Genomic_DNA"/>
</dbReference>